<name>A0ABQ4LX96_9BACL</name>
<gene>
    <name evidence="1" type="ORF">J21TS3_26980</name>
</gene>
<keyword evidence="2" id="KW-1185">Reference proteome</keyword>
<dbReference type="EMBL" id="BORW01000012">
    <property type="protein sequence ID" value="GIO67877.1"/>
    <property type="molecule type" value="Genomic_DNA"/>
</dbReference>
<dbReference type="RefSeq" id="WP_036709064.1">
    <property type="nucleotide sequence ID" value="NZ_BORW01000012.1"/>
</dbReference>
<evidence type="ECO:0000313" key="1">
    <source>
        <dbReference type="EMBL" id="GIO67877.1"/>
    </source>
</evidence>
<accession>A0ABQ4LX96</accession>
<evidence type="ECO:0000313" key="2">
    <source>
        <dbReference type="Proteomes" id="UP000680638"/>
    </source>
</evidence>
<reference evidence="1 2" key="1">
    <citation type="submission" date="2021-03" db="EMBL/GenBank/DDBJ databases">
        <title>Antimicrobial resistance genes in bacteria isolated from Japanese honey, and their potential for conferring macrolide and lincosamide resistance in the American foulbrood pathogen Paenibacillus larvae.</title>
        <authorList>
            <person name="Okamoto M."/>
            <person name="Kumagai M."/>
            <person name="Kanamori H."/>
            <person name="Takamatsu D."/>
        </authorList>
    </citation>
    <scope>NUCLEOTIDE SEQUENCE [LARGE SCALE GENOMIC DNA]</scope>
    <source>
        <strain evidence="1 2">J21TS3</strain>
    </source>
</reference>
<sequence length="67" mass="7824">MKNLQYVYCLCCENAVPASDAMVIFQTGYYRGTIPLGCCQPCYQQGEKEKNYQYMGHLRHGYVTMRR</sequence>
<comment type="caution">
    <text evidence="1">The sequence shown here is derived from an EMBL/GenBank/DDBJ whole genome shotgun (WGS) entry which is preliminary data.</text>
</comment>
<protein>
    <submittedName>
        <fullName evidence="1">Uncharacterized protein</fullName>
    </submittedName>
</protein>
<dbReference type="Proteomes" id="UP000680638">
    <property type="component" value="Unassembled WGS sequence"/>
</dbReference>
<proteinExistence type="predicted"/>
<organism evidence="1 2">
    <name type="scientific">Paenibacillus cookii</name>
    <dbReference type="NCBI Taxonomy" id="157839"/>
    <lineage>
        <taxon>Bacteria</taxon>
        <taxon>Bacillati</taxon>
        <taxon>Bacillota</taxon>
        <taxon>Bacilli</taxon>
        <taxon>Bacillales</taxon>
        <taxon>Paenibacillaceae</taxon>
        <taxon>Paenibacillus</taxon>
    </lineage>
</organism>